<evidence type="ECO:0000259" key="4">
    <source>
        <dbReference type="PROSITE" id="PS01124"/>
    </source>
</evidence>
<evidence type="ECO:0000313" key="5">
    <source>
        <dbReference type="EMBL" id="TFB28767.1"/>
    </source>
</evidence>
<dbReference type="PANTHER" id="PTHR43280:SF2">
    <property type="entry name" value="HTH-TYPE TRANSCRIPTIONAL REGULATOR EXSA"/>
    <property type="match status" value="1"/>
</dbReference>
<dbReference type="InterPro" id="IPR020449">
    <property type="entry name" value="Tscrpt_reg_AraC-type_HTH"/>
</dbReference>
<dbReference type="InterPro" id="IPR018060">
    <property type="entry name" value="HTH_AraC"/>
</dbReference>
<dbReference type="EMBL" id="SOPX01000005">
    <property type="protein sequence ID" value="TFB28767.1"/>
    <property type="molecule type" value="Genomic_DNA"/>
</dbReference>
<dbReference type="InterPro" id="IPR003313">
    <property type="entry name" value="AraC-bd"/>
</dbReference>
<accession>A0ABY2HL68</accession>
<evidence type="ECO:0000313" key="6">
    <source>
        <dbReference type="Proteomes" id="UP000297429"/>
    </source>
</evidence>
<evidence type="ECO:0000256" key="2">
    <source>
        <dbReference type="ARBA" id="ARBA00023125"/>
    </source>
</evidence>
<feature type="domain" description="HTH araC/xylS-type" evidence="4">
    <location>
        <begin position="195"/>
        <end position="293"/>
    </location>
</feature>
<dbReference type="PANTHER" id="PTHR43280">
    <property type="entry name" value="ARAC-FAMILY TRANSCRIPTIONAL REGULATOR"/>
    <property type="match status" value="1"/>
</dbReference>
<protein>
    <submittedName>
        <fullName evidence="5">AraC family transcriptional regulator</fullName>
    </submittedName>
</protein>
<dbReference type="SUPFAM" id="SSF46689">
    <property type="entry name" value="Homeodomain-like"/>
    <property type="match status" value="1"/>
</dbReference>
<evidence type="ECO:0000256" key="1">
    <source>
        <dbReference type="ARBA" id="ARBA00023015"/>
    </source>
</evidence>
<gene>
    <name evidence="5" type="ORF">E3V97_21850</name>
</gene>
<comment type="caution">
    <text evidence="5">The sequence shown here is derived from an EMBL/GenBank/DDBJ whole genome shotgun (WGS) entry which is preliminary data.</text>
</comment>
<dbReference type="SMART" id="SM00342">
    <property type="entry name" value="HTH_ARAC"/>
    <property type="match status" value="1"/>
</dbReference>
<dbReference type="Proteomes" id="UP000297429">
    <property type="component" value="Unassembled WGS sequence"/>
</dbReference>
<organism evidence="5 6">
    <name type="scientific">Pedobacter alluvionis</name>
    <dbReference type="NCBI Taxonomy" id="475253"/>
    <lineage>
        <taxon>Bacteria</taxon>
        <taxon>Pseudomonadati</taxon>
        <taxon>Bacteroidota</taxon>
        <taxon>Sphingobacteriia</taxon>
        <taxon>Sphingobacteriales</taxon>
        <taxon>Sphingobacteriaceae</taxon>
        <taxon>Pedobacter</taxon>
    </lineage>
</organism>
<dbReference type="SUPFAM" id="SSF51215">
    <property type="entry name" value="Regulatory protein AraC"/>
    <property type="match status" value="1"/>
</dbReference>
<keyword evidence="6" id="KW-1185">Reference proteome</keyword>
<reference evidence="5 6" key="1">
    <citation type="submission" date="2019-03" db="EMBL/GenBank/DDBJ databases">
        <authorList>
            <person name="He R.-H."/>
        </authorList>
    </citation>
    <scope>NUCLEOTIDE SEQUENCE [LARGE SCALE GENOMIC DNA]</scope>
    <source>
        <strain evidence="5 6">DSM 19624</strain>
    </source>
</reference>
<dbReference type="PRINTS" id="PR00032">
    <property type="entry name" value="HTHARAC"/>
</dbReference>
<dbReference type="PROSITE" id="PS01124">
    <property type="entry name" value="HTH_ARAC_FAMILY_2"/>
    <property type="match status" value="1"/>
</dbReference>
<keyword evidence="3" id="KW-0804">Transcription</keyword>
<dbReference type="Gene3D" id="1.10.10.60">
    <property type="entry name" value="Homeodomain-like"/>
    <property type="match status" value="1"/>
</dbReference>
<dbReference type="InterPro" id="IPR009057">
    <property type="entry name" value="Homeodomain-like_sf"/>
</dbReference>
<keyword evidence="2" id="KW-0238">DNA-binding</keyword>
<sequence length="299" mass="33901">MPVRTITKELKMKNSPTIPKHDHDRIGIRIEPIDDSIINTPSDFHQPHRHEHYICILVEKGSIENSVDFRKTIVRKNSLFVSYPGQVHQLVKSTGVTGWVLAIDNKLVDDTVSSILQQSLSEVINLELGPGESRWFKNILGLIAGTASKDLGMVINSQAQVTLATAFIQQVAFVYQGREQRFTLHHSANSIYIAKKFKQVLKQQFKALKRPGDYAEILNLSVSHLNDTVKAVTGFSLTYLIQQEVLREAQRLLYHSHFSVKEIAVSLGYEDYKYFNRLFGKVAGISPGAFRKQEINRTK</sequence>
<dbReference type="InterPro" id="IPR037923">
    <property type="entry name" value="HTH-like"/>
</dbReference>
<proteinExistence type="predicted"/>
<dbReference type="Pfam" id="PF12833">
    <property type="entry name" value="HTH_18"/>
    <property type="match status" value="1"/>
</dbReference>
<keyword evidence="1" id="KW-0805">Transcription regulation</keyword>
<name>A0ABY2HL68_9SPHI</name>
<evidence type="ECO:0000256" key="3">
    <source>
        <dbReference type="ARBA" id="ARBA00023163"/>
    </source>
</evidence>
<dbReference type="Pfam" id="PF02311">
    <property type="entry name" value="AraC_binding"/>
    <property type="match status" value="1"/>
</dbReference>